<feature type="non-terminal residue" evidence="2">
    <location>
        <position position="433"/>
    </location>
</feature>
<feature type="region of interest" description="Disordered" evidence="1">
    <location>
        <begin position="241"/>
        <end position="433"/>
    </location>
</feature>
<evidence type="ECO:0000256" key="1">
    <source>
        <dbReference type="SAM" id="MobiDB-lite"/>
    </source>
</evidence>
<feature type="non-terminal residue" evidence="2">
    <location>
        <position position="1"/>
    </location>
</feature>
<proteinExistence type="predicted"/>
<sequence length="433" mass="48258">EVPADPALRAGARRRRRSGSRRRRRRQHRRRDERVGERRALRPRCGRLDLHPGRRRRGLDLAGRLGELRPGGDGPRRRGDRHLRARLRRAGLPADPPRLDLVGVAVARRPRHERTGRDGASRDGLPRAVRPRERQHPHAPLLPAGRRLVAELVRLRGRDRRCARHRLPPERLGRPLRALERQPRLPALLRRRAVERLVRHRRPDEHALRAIGHRPGRAPHGGLLPRPREGAVAASVRRRALRPLAVHGRRPPPGGDADRRRRPLRAHPPLRALGRERHRQDADRRRLVGVVGHGPHRGAGGLVARGTRGGRGTRGARGAGRAAESADRPGRRRLRAPRHRPLLHAARQCGQGLGLGSQARRSRQAARAEGRLLLPQGQAQGRPHGPQGAVPPGDPGGPRAGHLPGLRPHPLQAPGQAQARRQDRLQALRGLPV</sequence>
<feature type="compositionally biased region" description="Basic and acidic residues" evidence="1">
    <location>
        <begin position="273"/>
        <end position="286"/>
    </location>
</feature>
<protein>
    <submittedName>
        <fullName evidence="2">Uncharacterized protein</fullName>
    </submittedName>
</protein>
<dbReference type="AlphaFoldDB" id="A0A6J4SBS3"/>
<organism evidence="2">
    <name type="scientific">uncultured Solirubrobacteraceae bacterium</name>
    <dbReference type="NCBI Taxonomy" id="1162706"/>
    <lineage>
        <taxon>Bacteria</taxon>
        <taxon>Bacillati</taxon>
        <taxon>Actinomycetota</taxon>
        <taxon>Thermoleophilia</taxon>
        <taxon>Solirubrobacterales</taxon>
        <taxon>Solirubrobacteraceae</taxon>
        <taxon>environmental samples</taxon>
    </lineage>
</organism>
<reference evidence="2" key="1">
    <citation type="submission" date="2020-02" db="EMBL/GenBank/DDBJ databases">
        <authorList>
            <person name="Meier V. D."/>
        </authorList>
    </citation>
    <scope>NUCLEOTIDE SEQUENCE</scope>
    <source>
        <strain evidence="2">AVDCRST_MAG30</strain>
    </source>
</reference>
<feature type="compositionally biased region" description="Basic residues" evidence="1">
    <location>
        <begin position="330"/>
        <end position="342"/>
    </location>
</feature>
<gene>
    <name evidence="2" type="ORF">AVDCRST_MAG30-1589</name>
</gene>
<accession>A0A6J4SBS3</accession>
<feature type="region of interest" description="Disordered" evidence="1">
    <location>
        <begin position="61"/>
        <end position="80"/>
    </location>
</feature>
<evidence type="ECO:0000313" key="2">
    <source>
        <dbReference type="EMBL" id="CAA9494751.1"/>
    </source>
</evidence>
<feature type="region of interest" description="Disordered" evidence="1">
    <location>
        <begin position="1"/>
        <end position="38"/>
    </location>
</feature>
<feature type="compositionally biased region" description="Basic and acidic residues" evidence="1">
    <location>
        <begin position="113"/>
        <end position="136"/>
    </location>
</feature>
<feature type="compositionally biased region" description="Basic residues" evidence="1">
    <location>
        <begin position="11"/>
        <end position="29"/>
    </location>
</feature>
<name>A0A6J4SBS3_9ACTN</name>
<feature type="region of interest" description="Disordered" evidence="1">
    <location>
        <begin position="109"/>
        <end position="139"/>
    </location>
</feature>
<feature type="compositionally biased region" description="Gly residues" evidence="1">
    <location>
        <begin position="297"/>
        <end position="318"/>
    </location>
</feature>
<dbReference type="EMBL" id="CADCVS010000216">
    <property type="protein sequence ID" value="CAA9494751.1"/>
    <property type="molecule type" value="Genomic_DNA"/>
</dbReference>